<name>A0AA35RIF2_GEOBA</name>
<dbReference type="InterPro" id="IPR011043">
    <property type="entry name" value="Gal_Oxase/kelch_b-propeller"/>
</dbReference>
<dbReference type="Gene3D" id="2.120.10.80">
    <property type="entry name" value="Kelch-type beta propeller"/>
    <property type="match status" value="2"/>
</dbReference>
<dbReference type="Pfam" id="PF01344">
    <property type="entry name" value="Kelch_1"/>
    <property type="match status" value="6"/>
</dbReference>
<dbReference type="Pfam" id="PF07707">
    <property type="entry name" value="BACK"/>
    <property type="match status" value="1"/>
</dbReference>
<dbReference type="FunFam" id="1.25.40.420:FF:000001">
    <property type="entry name" value="Kelch-like family member 12"/>
    <property type="match status" value="1"/>
</dbReference>
<evidence type="ECO:0000256" key="1">
    <source>
        <dbReference type="ARBA" id="ARBA00022441"/>
    </source>
</evidence>
<dbReference type="SUPFAM" id="SSF117281">
    <property type="entry name" value="Kelch motif"/>
    <property type="match status" value="1"/>
</dbReference>
<dbReference type="SUPFAM" id="SSF54695">
    <property type="entry name" value="POZ domain"/>
    <property type="match status" value="1"/>
</dbReference>
<dbReference type="PRINTS" id="PR00501">
    <property type="entry name" value="KELCHREPEAT"/>
</dbReference>
<evidence type="ECO:0000256" key="2">
    <source>
        <dbReference type="ARBA" id="ARBA00022737"/>
    </source>
</evidence>
<keyword evidence="2" id="KW-0677">Repeat</keyword>
<evidence type="ECO:0000259" key="3">
    <source>
        <dbReference type="PROSITE" id="PS50097"/>
    </source>
</evidence>
<dbReference type="Gene3D" id="3.30.710.10">
    <property type="entry name" value="Potassium Channel Kv1.1, Chain A"/>
    <property type="match status" value="1"/>
</dbReference>
<dbReference type="InterPro" id="IPR006652">
    <property type="entry name" value="Kelch_1"/>
</dbReference>
<sequence>MDFSPQNCFSAAFSKLDKLRTRHELCDIVLRLEGQEFHAHKVILIACCPYFEAMFLSGMSESRQSVVDLQGLSPDAFEAILRFFYTGNIRITKDNVQTILPASSIFQLDDLKKACANFLVHQLAPCNCLGITTFARTYGCPRLEEQAWKHTLLRFVEVSSTEEFYQLELTEVCQLLRCDHIKVASEEQVFEAAVRWIEHNPMQRGQCMSQLLRHIRLPLLPLPVLADKVKCHPYIKDDLECRNLLDEALISYHLLPERRGSLPAERTRARRCLYDMGMIYAVGGLSSGRGNLSSVERFDQEKSAWESSKAMTTLRSRVGVAVVDRKLFAFGGYDGSSRLFTVECYNPEKDEWSVKSPMSTRRSALSIAVMDKDVYIIGGYDGNTSLSSVEIYHVLRDEWSTCAGMNTSRSAAGAATLDGMIYVAGGHNGLSIFRSVECYNPQDHSWTAVPPMLSRRCRAGVVALNGKLFSIGGYDGQSFLDTVECYDPITKLWSRIKSMTCRRSRVGVAVLSNQIYAIGGYDGLANLSSVEVYKTETQEWTPAPPLTCHQGGVVVAVIPHE</sequence>
<dbReference type="SMART" id="SM00875">
    <property type="entry name" value="BACK"/>
    <property type="match status" value="1"/>
</dbReference>
<gene>
    <name evidence="4" type="ORF">GBAR_LOCUS7115</name>
</gene>
<dbReference type="EMBL" id="CASHTH010001072">
    <property type="protein sequence ID" value="CAI8010896.1"/>
    <property type="molecule type" value="Genomic_DNA"/>
</dbReference>
<dbReference type="InterPro" id="IPR011705">
    <property type="entry name" value="BACK"/>
</dbReference>
<reference evidence="4" key="1">
    <citation type="submission" date="2023-03" db="EMBL/GenBank/DDBJ databases">
        <authorList>
            <person name="Steffen K."/>
            <person name="Cardenas P."/>
        </authorList>
    </citation>
    <scope>NUCLEOTIDE SEQUENCE</scope>
</reference>
<evidence type="ECO:0000313" key="5">
    <source>
        <dbReference type="Proteomes" id="UP001174909"/>
    </source>
</evidence>
<dbReference type="AlphaFoldDB" id="A0AA35RIF2"/>
<feature type="domain" description="BTB" evidence="3">
    <location>
        <begin position="26"/>
        <end position="93"/>
    </location>
</feature>
<dbReference type="Pfam" id="PF00651">
    <property type="entry name" value="BTB"/>
    <property type="match status" value="1"/>
</dbReference>
<dbReference type="PANTHER" id="PTHR24412:SF441">
    <property type="entry name" value="KELCH-LIKE PROTEIN 28"/>
    <property type="match status" value="1"/>
</dbReference>
<dbReference type="InterPro" id="IPR000210">
    <property type="entry name" value="BTB/POZ_dom"/>
</dbReference>
<keyword evidence="1" id="KW-0880">Kelch repeat</keyword>
<dbReference type="Gene3D" id="1.25.40.420">
    <property type="match status" value="1"/>
</dbReference>
<dbReference type="Proteomes" id="UP001174909">
    <property type="component" value="Unassembled WGS sequence"/>
</dbReference>
<dbReference type="InterPro" id="IPR015915">
    <property type="entry name" value="Kelch-typ_b-propeller"/>
</dbReference>
<organism evidence="4 5">
    <name type="scientific">Geodia barretti</name>
    <name type="common">Barrett's horny sponge</name>
    <dbReference type="NCBI Taxonomy" id="519541"/>
    <lineage>
        <taxon>Eukaryota</taxon>
        <taxon>Metazoa</taxon>
        <taxon>Porifera</taxon>
        <taxon>Demospongiae</taxon>
        <taxon>Heteroscleromorpha</taxon>
        <taxon>Tetractinellida</taxon>
        <taxon>Astrophorina</taxon>
        <taxon>Geodiidae</taxon>
        <taxon>Geodia</taxon>
    </lineage>
</organism>
<comment type="caution">
    <text evidence="4">The sequence shown here is derived from an EMBL/GenBank/DDBJ whole genome shotgun (WGS) entry which is preliminary data.</text>
</comment>
<dbReference type="SMART" id="SM00612">
    <property type="entry name" value="Kelch"/>
    <property type="match status" value="6"/>
</dbReference>
<dbReference type="SMART" id="SM00225">
    <property type="entry name" value="BTB"/>
    <property type="match status" value="1"/>
</dbReference>
<dbReference type="SUPFAM" id="SSF50965">
    <property type="entry name" value="Galactose oxidase, central domain"/>
    <property type="match status" value="1"/>
</dbReference>
<dbReference type="InterPro" id="IPR011333">
    <property type="entry name" value="SKP1/BTB/POZ_sf"/>
</dbReference>
<accession>A0AA35RIF2</accession>
<evidence type="ECO:0000313" key="4">
    <source>
        <dbReference type="EMBL" id="CAI8010896.1"/>
    </source>
</evidence>
<dbReference type="PANTHER" id="PTHR24412">
    <property type="entry name" value="KELCH PROTEIN"/>
    <property type="match status" value="1"/>
</dbReference>
<dbReference type="PROSITE" id="PS50097">
    <property type="entry name" value="BTB"/>
    <property type="match status" value="1"/>
</dbReference>
<protein>
    <submittedName>
        <fullName evidence="4">Kelch-like protein 18</fullName>
    </submittedName>
</protein>
<keyword evidence="5" id="KW-1185">Reference proteome</keyword>
<proteinExistence type="predicted"/>